<sequence>MQTIFKMRDRRNTSLSISSTLSTSSTPSSTGYPAYNEKRHSSPPPPLSPTLPLPATKENFRPRTRSRLSKAWRGLVLFLALVLTWRCVSGWLGLSSNVSLTSTVTATKGSNIETGIDGPAAILTDDRSGRAKWTIAIPQNATFPLSGKQYRDICKQGNSLSARLHHDSRLGKQMDKLDRWRPRGIYYAADRSFLDIADAERSGALPLFTPSNATAGLKTCERSLTFALEATDASFGQTLLHLWLSYGLAKKEGRAFFIDDTKWAYGKYSVYFAPPPTPDCARPPSHHIVPCPHNAKHLVVSTATAPWTFSEAFHESFSLPRRHGVEKSRRVFELLRKGYEDLFKLTGEDSLYAAARIAQIKDDSEKNHGQVVGVHIRRGDLHPHEYQFAHDYIPLHRYGAEARKLFQNLVFGQRRKAGQRDISIDLDTLMSHSISSPLLLASDDPEILNVPSDLGNAAAPFVFHKAQQRIQLATKSALDQYSPSEPIREPGSAYVKHVDENAGWEGGFYSALFYALGRPRSEGLTQEILLRVSQRAPSKESQDDSQQVVSDQVMRLRELVGRAYLLDLAVLGESDGIVCGASSTACRLLGVMIGWEKMNRNVWVNVDDGRAWSWDGRR</sequence>
<feature type="transmembrane region" description="Helical" evidence="2">
    <location>
        <begin position="71"/>
        <end position="94"/>
    </location>
</feature>
<feature type="compositionally biased region" description="Basic and acidic residues" evidence="1">
    <location>
        <begin position="1"/>
        <end position="12"/>
    </location>
</feature>
<organism evidence="3 4">
    <name type="scientific">Acrodontium crateriforme</name>
    <dbReference type="NCBI Taxonomy" id="150365"/>
    <lineage>
        <taxon>Eukaryota</taxon>
        <taxon>Fungi</taxon>
        <taxon>Dikarya</taxon>
        <taxon>Ascomycota</taxon>
        <taxon>Pezizomycotina</taxon>
        <taxon>Dothideomycetes</taxon>
        <taxon>Dothideomycetidae</taxon>
        <taxon>Mycosphaerellales</taxon>
        <taxon>Teratosphaeriaceae</taxon>
        <taxon>Acrodontium</taxon>
    </lineage>
</organism>
<dbReference type="PANTHER" id="PTHR13132">
    <property type="entry name" value="ALPHA- 1,6 -FUCOSYLTRANSFERASE"/>
    <property type="match status" value="1"/>
</dbReference>
<keyword evidence="2" id="KW-0472">Membrane</keyword>
<dbReference type="GO" id="GO:0006487">
    <property type="term" value="P:protein N-linked glycosylation"/>
    <property type="evidence" value="ECO:0007669"/>
    <property type="project" value="TreeGrafter"/>
</dbReference>
<gene>
    <name evidence="3" type="ORF">R9X50_00658100</name>
</gene>
<dbReference type="PANTHER" id="PTHR13132:SF29">
    <property type="entry name" value="ALPHA-(1,6)-FUCOSYLTRANSFERASE"/>
    <property type="match status" value="1"/>
</dbReference>
<feature type="region of interest" description="Disordered" evidence="1">
    <location>
        <begin position="1"/>
        <end position="62"/>
    </location>
</feature>
<evidence type="ECO:0000256" key="2">
    <source>
        <dbReference type="SAM" id="Phobius"/>
    </source>
</evidence>
<dbReference type="EMBL" id="CP138590">
    <property type="protein sequence ID" value="WPH03698.1"/>
    <property type="molecule type" value="Genomic_DNA"/>
</dbReference>
<dbReference type="Proteomes" id="UP001303373">
    <property type="component" value="Chromosome 11"/>
</dbReference>
<reference evidence="3 4" key="1">
    <citation type="submission" date="2023-11" db="EMBL/GenBank/DDBJ databases">
        <title>An acidophilic fungus is an integral part of prey digestion in a carnivorous sundew plant.</title>
        <authorList>
            <person name="Tsai I.J."/>
        </authorList>
    </citation>
    <scope>NUCLEOTIDE SEQUENCE [LARGE SCALE GENOMIC DNA]</scope>
    <source>
        <strain evidence="3">169a</strain>
    </source>
</reference>
<keyword evidence="2" id="KW-0812">Transmembrane</keyword>
<evidence type="ECO:0000313" key="4">
    <source>
        <dbReference type="Proteomes" id="UP001303373"/>
    </source>
</evidence>
<keyword evidence="2" id="KW-1133">Transmembrane helix</keyword>
<evidence type="ECO:0000313" key="3">
    <source>
        <dbReference type="EMBL" id="WPH03698.1"/>
    </source>
</evidence>
<keyword evidence="4" id="KW-1185">Reference proteome</keyword>
<name>A0AAQ3MB82_9PEZI</name>
<dbReference type="AlphaFoldDB" id="A0AAQ3MB82"/>
<proteinExistence type="predicted"/>
<dbReference type="GO" id="GO:0046921">
    <property type="term" value="F:alpha-(1-&gt;6)-fucosyltransferase activity"/>
    <property type="evidence" value="ECO:0007669"/>
    <property type="project" value="TreeGrafter"/>
</dbReference>
<protein>
    <submittedName>
        <fullName evidence="3">Uncharacterized protein</fullName>
    </submittedName>
</protein>
<evidence type="ECO:0000256" key="1">
    <source>
        <dbReference type="SAM" id="MobiDB-lite"/>
    </source>
</evidence>
<feature type="compositionally biased region" description="Pro residues" evidence="1">
    <location>
        <begin position="42"/>
        <end position="52"/>
    </location>
</feature>
<accession>A0AAQ3MB82</accession>
<feature type="compositionally biased region" description="Low complexity" evidence="1">
    <location>
        <begin position="13"/>
        <end position="30"/>
    </location>
</feature>